<organism evidence="3 4">
    <name type="scientific">Fusarium albosuccineum</name>
    <dbReference type="NCBI Taxonomy" id="1237068"/>
    <lineage>
        <taxon>Eukaryota</taxon>
        <taxon>Fungi</taxon>
        <taxon>Dikarya</taxon>
        <taxon>Ascomycota</taxon>
        <taxon>Pezizomycotina</taxon>
        <taxon>Sordariomycetes</taxon>
        <taxon>Hypocreomycetidae</taxon>
        <taxon>Hypocreales</taxon>
        <taxon>Nectriaceae</taxon>
        <taxon>Fusarium</taxon>
        <taxon>Fusarium decemcellulare species complex</taxon>
    </lineage>
</organism>
<comment type="caution">
    <text evidence="3">The sequence shown here is derived from an EMBL/GenBank/DDBJ whole genome shotgun (WGS) entry which is preliminary data.</text>
</comment>
<dbReference type="OrthoDB" id="5050283at2759"/>
<sequence length="203" mass="21479">MKAESFALMLAGLSSASALPSKAPPADTKMAVREMSNADGQPIQLLVRDSLVENAPVSKRQITFPAVAFDGNKCGDSTFQITPDVCCGKATLAPNLDDCQNLVSGLRAIDQHWSLNNGFGGFSKKWIKLAAVDTCHFYVNRKDFVEATTDAAVLIGVEDVADVIESANAKFQSPGKVTWPGGGMDIGVFILPGCAMEDPETGP</sequence>
<name>A0A8H4PAH9_9HYPO</name>
<feature type="signal peptide" evidence="1">
    <location>
        <begin position="1"/>
        <end position="18"/>
    </location>
</feature>
<dbReference type="Proteomes" id="UP000554235">
    <property type="component" value="Unassembled WGS sequence"/>
</dbReference>
<feature type="domain" description="Ecp2 effector protein-like" evidence="2">
    <location>
        <begin position="73"/>
        <end position="179"/>
    </location>
</feature>
<reference evidence="3 4" key="1">
    <citation type="submission" date="2020-01" db="EMBL/GenBank/DDBJ databases">
        <title>Identification and distribution of gene clusters putatively required for synthesis of sphingolipid metabolism inhibitors in phylogenetically diverse species of the filamentous fungus Fusarium.</title>
        <authorList>
            <person name="Kim H.-S."/>
            <person name="Busman M."/>
            <person name="Brown D.W."/>
            <person name="Divon H."/>
            <person name="Uhlig S."/>
            <person name="Proctor R.H."/>
        </authorList>
    </citation>
    <scope>NUCLEOTIDE SEQUENCE [LARGE SCALE GENOMIC DNA]</scope>
    <source>
        <strain evidence="3 4">NRRL 20459</strain>
    </source>
</reference>
<dbReference type="InterPro" id="IPR029226">
    <property type="entry name" value="Ecp2-like"/>
</dbReference>
<feature type="chain" id="PRO_5034125772" description="Ecp2 effector protein-like domain-containing protein" evidence="1">
    <location>
        <begin position="19"/>
        <end position="203"/>
    </location>
</feature>
<dbReference type="EMBL" id="JAADYS010000619">
    <property type="protein sequence ID" value="KAF4468404.1"/>
    <property type="molecule type" value="Genomic_DNA"/>
</dbReference>
<evidence type="ECO:0000259" key="2">
    <source>
        <dbReference type="Pfam" id="PF14856"/>
    </source>
</evidence>
<accession>A0A8H4PAH9</accession>
<gene>
    <name evidence="3" type="ORF">FALBO_4709</name>
</gene>
<evidence type="ECO:0000313" key="3">
    <source>
        <dbReference type="EMBL" id="KAF4468404.1"/>
    </source>
</evidence>
<proteinExistence type="predicted"/>
<keyword evidence="4" id="KW-1185">Reference proteome</keyword>
<dbReference type="AlphaFoldDB" id="A0A8H4PAH9"/>
<keyword evidence="1" id="KW-0732">Signal</keyword>
<protein>
    <recommendedName>
        <fullName evidence="2">Ecp2 effector protein-like domain-containing protein</fullName>
    </recommendedName>
</protein>
<evidence type="ECO:0000256" key="1">
    <source>
        <dbReference type="SAM" id="SignalP"/>
    </source>
</evidence>
<evidence type="ECO:0000313" key="4">
    <source>
        <dbReference type="Proteomes" id="UP000554235"/>
    </source>
</evidence>
<dbReference type="Pfam" id="PF14856">
    <property type="entry name" value="Hce2"/>
    <property type="match status" value="1"/>
</dbReference>